<feature type="transmembrane region" description="Helical" evidence="5">
    <location>
        <begin position="133"/>
        <end position="165"/>
    </location>
</feature>
<gene>
    <name evidence="6" type="ORF">ACFPT7_00635</name>
</gene>
<accession>A0ABW1EA41</accession>
<dbReference type="Pfam" id="PF04191">
    <property type="entry name" value="PEMT"/>
    <property type="match status" value="1"/>
</dbReference>
<sequence>MDHQSFDLLRRIVSICWIAFLLYWAISAFGAKQNVPGKGGFGRWARARLLLILIVYLLYTLPVFRPFWRFAYGLPFFYSDGARIAGVVLTVLGLGFAIWARVHLGRNWSGQPSMKVGHELITSGPYNIVRHPIYTGLLVALLGAGLVYGPLWMVALLFVIVMFLWRIHREEGYMMELFPDVYPAYQERTKALIPGVW</sequence>
<feature type="transmembrane region" description="Helical" evidence="5">
    <location>
        <begin position="80"/>
        <end position="100"/>
    </location>
</feature>
<name>A0ABW1EA41_9BACT</name>
<keyword evidence="7" id="KW-1185">Reference proteome</keyword>
<keyword evidence="2 5" id="KW-0812">Transmembrane</keyword>
<feature type="transmembrane region" description="Helical" evidence="5">
    <location>
        <begin position="12"/>
        <end position="29"/>
    </location>
</feature>
<dbReference type="PANTHER" id="PTHR43847:SF1">
    <property type="entry name" value="BLL3993 PROTEIN"/>
    <property type="match status" value="1"/>
</dbReference>
<dbReference type="GO" id="GO:0004671">
    <property type="term" value="F:protein C-terminal S-isoprenylcysteine carboxyl O-methyltransferase activity"/>
    <property type="evidence" value="ECO:0007669"/>
    <property type="project" value="UniProtKB-EC"/>
</dbReference>
<dbReference type="EC" id="2.1.1.100" evidence="6"/>
<keyword evidence="3 5" id="KW-1133">Transmembrane helix</keyword>
<proteinExistence type="predicted"/>
<dbReference type="InterPro" id="IPR052527">
    <property type="entry name" value="Metal_cation-efflux_comp"/>
</dbReference>
<reference evidence="7" key="1">
    <citation type="journal article" date="2019" name="Int. J. Syst. Evol. Microbiol.">
        <title>The Global Catalogue of Microorganisms (GCM) 10K type strain sequencing project: providing services to taxonomists for standard genome sequencing and annotation.</title>
        <authorList>
            <consortium name="The Broad Institute Genomics Platform"/>
            <consortium name="The Broad Institute Genome Sequencing Center for Infectious Disease"/>
            <person name="Wu L."/>
            <person name="Ma J."/>
        </authorList>
    </citation>
    <scope>NUCLEOTIDE SEQUENCE [LARGE SCALE GENOMIC DNA]</scope>
    <source>
        <strain evidence="7">JCM 4087</strain>
    </source>
</reference>
<dbReference type="InterPro" id="IPR007318">
    <property type="entry name" value="Phopholipid_MeTrfase"/>
</dbReference>
<dbReference type="EMBL" id="JBHSPH010000001">
    <property type="protein sequence ID" value="MFC5860791.1"/>
    <property type="molecule type" value="Genomic_DNA"/>
</dbReference>
<organism evidence="6 7">
    <name type="scientific">Acidicapsa dinghuensis</name>
    <dbReference type="NCBI Taxonomy" id="2218256"/>
    <lineage>
        <taxon>Bacteria</taxon>
        <taxon>Pseudomonadati</taxon>
        <taxon>Acidobacteriota</taxon>
        <taxon>Terriglobia</taxon>
        <taxon>Terriglobales</taxon>
        <taxon>Acidobacteriaceae</taxon>
        <taxon>Acidicapsa</taxon>
    </lineage>
</organism>
<evidence type="ECO:0000313" key="6">
    <source>
        <dbReference type="EMBL" id="MFC5860791.1"/>
    </source>
</evidence>
<comment type="subcellular location">
    <subcellularLocation>
        <location evidence="1">Endomembrane system</location>
        <topology evidence="1">Multi-pass membrane protein</topology>
    </subcellularLocation>
</comment>
<evidence type="ECO:0000256" key="4">
    <source>
        <dbReference type="ARBA" id="ARBA00023136"/>
    </source>
</evidence>
<feature type="transmembrane region" description="Helical" evidence="5">
    <location>
        <begin position="49"/>
        <end position="68"/>
    </location>
</feature>
<dbReference type="Gene3D" id="1.20.120.1630">
    <property type="match status" value="1"/>
</dbReference>
<comment type="caution">
    <text evidence="6">The sequence shown here is derived from an EMBL/GenBank/DDBJ whole genome shotgun (WGS) entry which is preliminary data.</text>
</comment>
<dbReference type="GO" id="GO:0032259">
    <property type="term" value="P:methylation"/>
    <property type="evidence" value="ECO:0007669"/>
    <property type="project" value="UniProtKB-KW"/>
</dbReference>
<protein>
    <submittedName>
        <fullName evidence="6">Methyltransferase family protein</fullName>
        <ecNumber evidence="6">2.1.1.100</ecNumber>
        <ecNumber evidence="6">2.1.1.334</ecNumber>
    </submittedName>
</protein>
<dbReference type="RefSeq" id="WP_263335101.1">
    <property type="nucleotide sequence ID" value="NZ_JAGSYH010000002.1"/>
</dbReference>
<keyword evidence="6" id="KW-0489">Methyltransferase</keyword>
<evidence type="ECO:0000313" key="7">
    <source>
        <dbReference type="Proteomes" id="UP001596091"/>
    </source>
</evidence>
<keyword evidence="6" id="KW-0808">Transferase</keyword>
<evidence type="ECO:0000256" key="1">
    <source>
        <dbReference type="ARBA" id="ARBA00004127"/>
    </source>
</evidence>
<evidence type="ECO:0000256" key="5">
    <source>
        <dbReference type="SAM" id="Phobius"/>
    </source>
</evidence>
<evidence type="ECO:0000256" key="3">
    <source>
        <dbReference type="ARBA" id="ARBA00022989"/>
    </source>
</evidence>
<dbReference type="Proteomes" id="UP001596091">
    <property type="component" value="Unassembled WGS sequence"/>
</dbReference>
<evidence type="ECO:0000256" key="2">
    <source>
        <dbReference type="ARBA" id="ARBA00022692"/>
    </source>
</evidence>
<dbReference type="PANTHER" id="PTHR43847">
    <property type="entry name" value="BLL3993 PROTEIN"/>
    <property type="match status" value="1"/>
</dbReference>
<dbReference type="EC" id="2.1.1.334" evidence="6"/>
<keyword evidence="4 5" id="KW-0472">Membrane</keyword>